<dbReference type="PROSITE" id="PS01117">
    <property type="entry name" value="HTH_MARR_1"/>
    <property type="match status" value="1"/>
</dbReference>
<dbReference type="SUPFAM" id="SSF46785">
    <property type="entry name" value="Winged helix' DNA-binding domain"/>
    <property type="match status" value="1"/>
</dbReference>
<dbReference type="SMART" id="SM00347">
    <property type="entry name" value="HTH_MARR"/>
    <property type="match status" value="1"/>
</dbReference>
<protein>
    <submittedName>
        <fullName evidence="5">Winged helix-turn-helix transcriptional regulator</fullName>
    </submittedName>
</protein>
<evidence type="ECO:0000313" key="6">
    <source>
        <dbReference type="Proteomes" id="UP000638918"/>
    </source>
</evidence>
<keyword evidence="1" id="KW-0805">Transcription regulation</keyword>
<keyword evidence="3" id="KW-0804">Transcription</keyword>
<keyword evidence="6" id="KW-1185">Reference proteome</keyword>
<evidence type="ECO:0000256" key="2">
    <source>
        <dbReference type="ARBA" id="ARBA00023125"/>
    </source>
</evidence>
<dbReference type="Proteomes" id="UP000638918">
    <property type="component" value="Unassembled WGS sequence"/>
</dbReference>
<dbReference type="PANTHER" id="PTHR33164">
    <property type="entry name" value="TRANSCRIPTIONAL REGULATOR, MARR FAMILY"/>
    <property type="match status" value="1"/>
</dbReference>
<dbReference type="RefSeq" id="WP_191742465.1">
    <property type="nucleotide sequence ID" value="NZ_JACSQU010000001.1"/>
</dbReference>
<dbReference type="InterPro" id="IPR023187">
    <property type="entry name" value="Tscrpt_reg_MarR-type_CS"/>
</dbReference>
<gene>
    <name evidence="5" type="ORF">H9656_01050</name>
</gene>
<reference evidence="5 6" key="1">
    <citation type="submission" date="2020-08" db="EMBL/GenBank/DDBJ databases">
        <title>A Genomic Blueprint of the Chicken Gut Microbiome.</title>
        <authorList>
            <person name="Gilroy R."/>
            <person name="Ravi A."/>
            <person name="Getino M."/>
            <person name="Pursley I."/>
            <person name="Horton D.L."/>
            <person name="Alikhan N.-F."/>
            <person name="Baker D."/>
            <person name="Gharbi K."/>
            <person name="Hall N."/>
            <person name="Watson M."/>
            <person name="Adriaenssens E.M."/>
            <person name="Foster-Nyarko E."/>
            <person name="Jarju S."/>
            <person name="Secka A."/>
            <person name="Antonio M."/>
            <person name="Oren A."/>
            <person name="Chaudhuri R."/>
            <person name="La Ragione R.M."/>
            <person name="Hildebrand F."/>
            <person name="Pallen M.J."/>
        </authorList>
    </citation>
    <scope>NUCLEOTIDE SEQUENCE [LARGE SCALE GENOMIC DNA]</scope>
    <source>
        <strain evidence="5 6">Sa3CVA3</strain>
    </source>
</reference>
<organism evidence="5 6">
    <name type="scientific">Brevundimonas guildfordensis</name>
    <dbReference type="NCBI Taxonomy" id="2762241"/>
    <lineage>
        <taxon>Bacteria</taxon>
        <taxon>Pseudomonadati</taxon>
        <taxon>Pseudomonadota</taxon>
        <taxon>Alphaproteobacteria</taxon>
        <taxon>Caulobacterales</taxon>
        <taxon>Caulobacteraceae</taxon>
        <taxon>Brevundimonas</taxon>
    </lineage>
</organism>
<feature type="domain" description="HTH marR-type" evidence="4">
    <location>
        <begin position="10"/>
        <end position="143"/>
    </location>
</feature>
<accession>A0ABR8QWS0</accession>
<dbReference type="InterPro" id="IPR039422">
    <property type="entry name" value="MarR/SlyA-like"/>
</dbReference>
<proteinExistence type="predicted"/>
<evidence type="ECO:0000256" key="3">
    <source>
        <dbReference type="ARBA" id="ARBA00023163"/>
    </source>
</evidence>
<dbReference type="InterPro" id="IPR036390">
    <property type="entry name" value="WH_DNA-bd_sf"/>
</dbReference>
<evidence type="ECO:0000313" key="5">
    <source>
        <dbReference type="EMBL" id="MBD7939976.1"/>
    </source>
</evidence>
<dbReference type="EMBL" id="JACSQU010000001">
    <property type="protein sequence ID" value="MBD7939976.1"/>
    <property type="molecule type" value="Genomic_DNA"/>
</dbReference>
<dbReference type="PANTHER" id="PTHR33164:SF57">
    <property type="entry name" value="MARR-FAMILY TRANSCRIPTIONAL REGULATOR"/>
    <property type="match status" value="1"/>
</dbReference>
<dbReference type="InterPro" id="IPR036388">
    <property type="entry name" value="WH-like_DNA-bd_sf"/>
</dbReference>
<dbReference type="PROSITE" id="PS50995">
    <property type="entry name" value="HTH_MARR_2"/>
    <property type="match status" value="1"/>
</dbReference>
<evidence type="ECO:0000259" key="4">
    <source>
        <dbReference type="PROSITE" id="PS50995"/>
    </source>
</evidence>
<comment type="caution">
    <text evidence="5">The sequence shown here is derived from an EMBL/GenBank/DDBJ whole genome shotgun (WGS) entry which is preliminary data.</text>
</comment>
<name>A0ABR8QWS0_9CAUL</name>
<sequence>MSPTPDFRLDDFIPYLLSVAANAVSDAVAAAYRISHDLSTPEWRLIAVLAEDGGLTPQAIGRRTRMDKVTVSRASVSLLERGFVRRAPNPVDQRSHILSLSASGLSVYHEVAPLALRVQEQILEGFSPQEIESLSRLLVRAEAAATVSDESRKATR</sequence>
<dbReference type="PRINTS" id="PR00598">
    <property type="entry name" value="HTHMARR"/>
</dbReference>
<keyword evidence="2" id="KW-0238">DNA-binding</keyword>
<dbReference type="Gene3D" id="1.10.10.10">
    <property type="entry name" value="Winged helix-like DNA-binding domain superfamily/Winged helix DNA-binding domain"/>
    <property type="match status" value="1"/>
</dbReference>
<evidence type="ECO:0000256" key="1">
    <source>
        <dbReference type="ARBA" id="ARBA00023015"/>
    </source>
</evidence>
<dbReference type="InterPro" id="IPR000835">
    <property type="entry name" value="HTH_MarR-typ"/>
</dbReference>
<dbReference type="Pfam" id="PF12802">
    <property type="entry name" value="MarR_2"/>
    <property type="match status" value="1"/>
</dbReference>